<dbReference type="GO" id="GO:0003677">
    <property type="term" value="F:DNA binding"/>
    <property type="evidence" value="ECO:0007669"/>
    <property type="project" value="UniProtKB-KW"/>
</dbReference>
<reference evidence="3" key="1">
    <citation type="submission" date="2017-05" db="EMBL/GenBank/DDBJ databases">
        <title>Streptomyces olivochromogenes NBRC 3561 whole genome shotgun sequence.</title>
        <authorList>
            <person name="Dohra H."/>
            <person name="Kodani S."/>
        </authorList>
    </citation>
    <scope>NUCLEOTIDE SEQUENCE [LARGE SCALE GENOMIC DNA]</scope>
    <source>
        <strain evidence="3">NBRC 3561</strain>
    </source>
</reference>
<accession>A0A250VCP1</accession>
<proteinExistence type="predicted"/>
<sequence>MPTLINLCEEPDFCLRFVNGGPMADRAVDSVRALSLAATAGGSLGDVRDALVVIGDFWASGRTSVHEGVEPLLRELSRQRAAGLAVVVGQHGAQSVPVLIRSSAVRLGVPLLTTTKELHDWHELIPRLREYRYRQAEWHADQLTALLNRLPDRLADPHTATDADTDADADSMQRIADWLAAAVDAEVVVSDPLRGVLAAAPDVLTRQPPRTAFPRTRTESLPLSAAGSGAVLAVTPRRPLDDGRTELLGHAARALGLIDRTRMRDQLAETRREVQLSVLQLLMVGEEVAAQRVLAGLAPGLLATESVRVHVIDCAREDREVALRQAEDALAGRALLARCPVFNHLIVVDPLQTDEDAPGGVWHTLEAVVAALPGHSMGGSRVYALSSVADAYTQAAGTLVTARRTVGRVALAEQRADLLDVLPPATARRWAGTLLRPLLTLPAGQREQLVRTLELGLEFPHTAVGRLLGIHRNTVTHRISKGFGLLGLERGQVLDRVVVSTALQVVVKYGHDAHSADPAADFTAMVSAPEVRAWADSFLEPLRADRRDLLRTLRVWLENDTHTGRTAAALDLAPVTVRSHLRAAAPLIQRDLPVGPDETEALDGNGNEHEQALSGVRPLAFALHAGTGRPCLPAA</sequence>
<name>A0A250VCP1_STROL</name>
<keyword evidence="3" id="KW-1185">Reference proteome</keyword>
<dbReference type="Proteomes" id="UP000217446">
    <property type="component" value="Unassembled WGS sequence"/>
</dbReference>
<dbReference type="Gene3D" id="1.10.10.2840">
    <property type="entry name" value="PucR C-terminal helix-turn-helix domain"/>
    <property type="match status" value="2"/>
</dbReference>
<dbReference type="InterPro" id="IPR025736">
    <property type="entry name" value="PucR_C-HTH_dom"/>
</dbReference>
<dbReference type="Pfam" id="PF13556">
    <property type="entry name" value="HTH_30"/>
    <property type="match status" value="1"/>
</dbReference>
<dbReference type="InterPro" id="IPR042070">
    <property type="entry name" value="PucR_C-HTH_sf"/>
</dbReference>
<evidence type="ECO:0000259" key="1">
    <source>
        <dbReference type="Pfam" id="PF13556"/>
    </source>
</evidence>
<dbReference type="PANTHER" id="PTHR33744">
    <property type="entry name" value="CARBOHYDRATE DIACID REGULATOR"/>
    <property type="match status" value="1"/>
</dbReference>
<dbReference type="STRING" id="1963.AQJ27_25705"/>
<dbReference type="RefSeq" id="WP_067373355.1">
    <property type="nucleotide sequence ID" value="NZ_BDQI01000006.1"/>
</dbReference>
<dbReference type="AlphaFoldDB" id="A0A250VCP1"/>
<keyword evidence="2" id="KW-0238">DNA-binding</keyword>
<feature type="domain" description="PucR C-terminal helix-turn-helix" evidence="1">
    <location>
        <begin position="549"/>
        <end position="592"/>
    </location>
</feature>
<gene>
    <name evidence="2" type="ORF">SO3561_03361</name>
</gene>
<comment type="caution">
    <text evidence="2">The sequence shown here is derived from an EMBL/GenBank/DDBJ whole genome shotgun (WGS) entry which is preliminary data.</text>
</comment>
<organism evidence="2 3">
    <name type="scientific">Streptomyces olivochromogenes</name>
    <dbReference type="NCBI Taxonomy" id="1963"/>
    <lineage>
        <taxon>Bacteria</taxon>
        <taxon>Bacillati</taxon>
        <taxon>Actinomycetota</taxon>
        <taxon>Actinomycetes</taxon>
        <taxon>Kitasatosporales</taxon>
        <taxon>Streptomycetaceae</taxon>
        <taxon>Streptomyces</taxon>
    </lineage>
</organism>
<evidence type="ECO:0000313" key="3">
    <source>
        <dbReference type="Proteomes" id="UP000217446"/>
    </source>
</evidence>
<evidence type="ECO:0000313" key="2">
    <source>
        <dbReference type="EMBL" id="GAX51854.1"/>
    </source>
</evidence>
<dbReference type="EMBL" id="BDQI01000006">
    <property type="protein sequence ID" value="GAX51854.1"/>
    <property type="molecule type" value="Genomic_DNA"/>
</dbReference>
<dbReference type="PANTHER" id="PTHR33744:SF1">
    <property type="entry name" value="DNA-BINDING TRANSCRIPTIONAL ACTIVATOR ADER"/>
    <property type="match status" value="1"/>
</dbReference>
<dbReference type="InterPro" id="IPR051448">
    <property type="entry name" value="CdaR-like_regulators"/>
</dbReference>
<protein>
    <submittedName>
        <fullName evidence="2">DNA-binding protein</fullName>
    </submittedName>
</protein>